<dbReference type="AlphaFoldDB" id="A0A6A5Y0N3"/>
<organism evidence="3 4">
    <name type="scientific">Aaosphaeria arxii CBS 175.79</name>
    <dbReference type="NCBI Taxonomy" id="1450172"/>
    <lineage>
        <taxon>Eukaryota</taxon>
        <taxon>Fungi</taxon>
        <taxon>Dikarya</taxon>
        <taxon>Ascomycota</taxon>
        <taxon>Pezizomycotina</taxon>
        <taxon>Dothideomycetes</taxon>
        <taxon>Pleosporomycetidae</taxon>
        <taxon>Pleosporales</taxon>
        <taxon>Pleosporales incertae sedis</taxon>
        <taxon>Aaosphaeria</taxon>
    </lineage>
</organism>
<evidence type="ECO:0000259" key="2">
    <source>
        <dbReference type="Pfam" id="PF00155"/>
    </source>
</evidence>
<dbReference type="InterPro" id="IPR015424">
    <property type="entry name" value="PyrdxlP-dep_Trfase"/>
</dbReference>
<feature type="domain" description="Aminotransferase class I/classII large" evidence="2">
    <location>
        <begin position="47"/>
        <end position="437"/>
    </location>
</feature>
<dbReference type="EMBL" id="ML978068">
    <property type="protein sequence ID" value="KAF2018114.1"/>
    <property type="molecule type" value="Genomic_DNA"/>
</dbReference>
<dbReference type="PANTHER" id="PTHR43795:SF39">
    <property type="entry name" value="AMINOTRANSFERASE CLASS I_CLASSII DOMAIN-CONTAINING PROTEIN"/>
    <property type="match status" value="1"/>
</dbReference>
<dbReference type="InterPro" id="IPR050478">
    <property type="entry name" value="Ethylene_sulfur-biosynth"/>
</dbReference>
<evidence type="ECO:0000256" key="1">
    <source>
        <dbReference type="ARBA" id="ARBA00022898"/>
    </source>
</evidence>
<dbReference type="GeneID" id="54287785"/>
<evidence type="ECO:0000313" key="4">
    <source>
        <dbReference type="Proteomes" id="UP000799778"/>
    </source>
</evidence>
<keyword evidence="3" id="KW-0808">Transferase</keyword>
<dbReference type="InterPro" id="IPR015422">
    <property type="entry name" value="PyrdxlP-dep_Trfase_small"/>
</dbReference>
<dbReference type="InterPro" id="IPR015421">
    <property type="entry name" value="PyrdxlP-dep_Trfase_major"/>
</dbReference>
<keyword evidence="1" id="KW-0663">Pyridoxal phosphate</keyword>
<proteinExistence type="predicted"/>
<keyword evidence="4" id="KW-1185">Reference proteome</keyword>
<accession>A0A6A5Y0N3</accession>
<dbReference type="Pfam" id="PF00155">
    <property type="entry name" value="Aminotran_1_2"/>
    <property type="match status" value="1"/>
</dbReference>
<dbReference type="GO" id="GO:0006520">
    <property type="term" value="P:amino acid metabolic process"/>
    <property type="evidence" value="ECO:0007669"/>
    <property type="project" value="TreeGrafter"/>
</dbReference>
<dbReference type="PANTHER" id="PTHR43795">
    <property type="entry name" value="BIFUNCTIONAL ASPARTATE AMINOTRANSFERASE AND GLUTAMATE/ASPARTATE-PREPHENATE AMINOTRANSFERASE-RELATED"/>
    <property type="match status" value="1"/>
</dbReference>
<evidence type="ECO:0000313" key="3">
    <source>
        <dbReference type="EMBL" id="KAF2018114.1"/>
    </source>
</evidence>
<dbReference type="OrthoDB" id="7042322at2759"/>
<dbReference type="Proteomes" id="UP000799778">
    <property type="component" value="Unassembled WGS sequence"/>
</dbReference>
<gene>
    <name evidence="3" type="ORF">BU24DRAFT_440810</name>
</gene>
<dbReference type="GO" id="GO:0008483">
    <property type="term" value="F:transaminase activity"/>
    <property type="evidence" value="ECO:0007669"/>
    <property type="project" value="TreeGrafter"/>
</dbReference>
<name>A0A6A5Y0N3_9PLEO</name>
<dbReference type="SUPFAM" id="SSF53383">
    <property type="entry name" value="PLP-dependent transferases"/>
    <property type="match status" value="1"/>
</dbReference>
<dbReference type="CDD" id="cd00609">
    <property type="entry name" value="AAT_like"/>
    <property type="match status" value="1"/>
</dbReference>
<dbReference type="InterPro" id="IPR004839">
    <property type="entry name" value="Aminotransferase_I/II_large"/>
</dbReference>
<reference evidence="3" key="1">
    <citation type="journal article" date="2020" name="Stud. Mycol.">
        <title>101 Dothideomycetes genomes: a test case for predicting lifestyles and emergence of pathogens.</title>
        <authorList>
            <person name="Haridas S."/>
            <person name="Albert R."/>
            <person name="Binder M."/>
            <person name="Bloem J."/>
            <person name="Labutti K."/>
            <person name="Salamov A."/>
            <person name="Andreopoulos B."/>
            <person name="Baker S."/>
            <person name="Barry K."/>
            <person name="Bills G."/>
            <person name="Bluhm B."/>
            <person name="Cannon C."/>
            <person name="Castanera R."/>
            <person name="Culley D."/>
            <person name="Daum C."/>
            <person name="Ezra D."/>
            <person name="Gonzalez J."/>
            <person name="Henrissat B."/>
            <person name="Kuo A."/>
            <person name="Liang C."/>
            <person name="Lipzen A."/>
            <person name="Lutzoni F."/>
            <person name="Magnuson J."/>
            <person name="Mondo S."/>
            <person name="Nolan M."/>
            <person name="Ohm R."/>
            <person name="Pangilinan J."/>
            <person name="Park H.-J."/>
            <person name="Ramirez L."/>
            <person name="Alfaro M."/>
            <person name="Sun H."/>
            <person name="Tritt A."/>
            <person name="Yoshinaga Y."/>
            <person name="Zwiers L.-H."/>
            <person name="Turgeon B."/>
            <person name="Goodwin S."/>
            <person name="Spatafora J."/>
            <person name="Crous P."/>
            <person name="Grigoriev I."/>
        </authorList>
    </citation>
    <scope>NUCLEOTIDE SEQUENCE</scope>
    <source>
        <strain evidence="3">CBS 175.79</strain>
    </source>
</reference>
<sequence length="443" mass="49055">METNGLSERGALNHAHRDIWGPRIKLMANQWSFANDGGLVNLRLAENSLMHREMSNLITSQVAVEATKHLTYSTGPRGSIRLRCAAANFLNESFHSNTKITLDDIFITSGAAGAIDALAWSICDSGDGILIPQPYYNGFDFDLLNRSNVIVVGVSYHDVPGYGGLEDNFDASINRQALDSALQKARSERIRIRALMISNPHNPLGRCYPSDTLAEFMSFCHSNNLHLISDEIYAFSVFPNPNLENSNSFTSVLSLTALHMIDPRFLHVIYGASKDFCANGLRLGLVCTKNEGVIGAMSSISMFSWPSHIIQDIWAYMLEDTKWRNNFIGRKLELMEANYRLVTGFLSEIGVDWFQANAGLFVWTDLRSALKSTTDSVLVNYTGQAASPAAEAAFIEVCSKAGVMIAPGHIYHSEDNGWFRITFTLEPEALQKGLERLKISLGI</sequence>
<dbReference type="GO" id="GO:0030170">
    <property type="term" value="F:pyridoxal phosphate binding"/>
    <property type="evidence" value="ECO:0007669"/>
    <property type="project" value="InterPro"/>
</dbReference>
<dbReference type="Gene3D" id="3.40.640.10">
    <property type="entry name" value="Type I PLP-dependent aspartate aminotransferase-like (Major domain)"/>
    <property type="match status" value="1"/>
</dbReference>
<dbReference type="PRINTS" id="PR00753">
    <property type="entry name" value="ACCSYNTHASE"/>
</dbReference>
<dbReference type="RefSeq" id="XP_033386453.1">
    <property type="nucleotide sequence ID" value="XM_033530388.1"/>
</dbReference>
<protein>
    <submittedName>
        <fullName evidence="3">PLP-dependent transferase</fullName>
    </submittedName>
</protein>
<dbReference type="Gene3D" id="3.90.1150.10">
    <property type="entry name" value="Aspartate Aminotransferase, domain 1"/>
    <property type="match status" value="1"/>
</dbReference>